<dbReference type="EMBL" id="JARZHI010000066">
    <property type="protein sequence ID" value="MDI1435810.1"/>
    <property type="molecule type" value="Genomic_DNA"/>
</dbReference>
<feature type="domain" description="FAD-binding PCMH-type" evidence="6">
    <location>
        <begin position="117"/>
        <end position="288"/>
    </location>
</feature>
<dbReference type="Proteomes" id="UP001160301">
    <property type="component" value="Unassembled WGS sequence"/>
</dbReference>
<evidence type="ECO:0000259" key="6">
    <source>
        <dbReference type="PROSITE" id="PS51387"/>
    </source>
</evidence>
<keyword evidence="5 7" id="KW-0560">Oxidoreductase</keyword>
<dbReference type="RefSeq" id="WP_284721550.1">
    <property type="nucleotide sequence ID" value="NZ_JARZHI010000066.1"/>
</dbReference>
<dbReference type="InterPro" id="IPR006093">
    <property type="entry name" value="Oxy_OxRdtase_FAD_BS"/>
</dbReference>
<keyword evidence="4" id="KW-0274">FAD</keyword>
<comment type="similarity">
    <text evidence="2">Belongs to the oxygen-dependent FAD-linked oxidoreductase family.</text>
</comment>
<reference evidence="7 8" key="1">
    <citation type="submission" date="2023-04" db="EMBL/GenBank/DDBJ databases">
        <title>The genome sequence of Polyangium sorediatum DSM14670.</title>
        <authorList>
            <person name="Zhang X."/>
        </authorList>
    </citation>
    <scope>NUCLEOTIDE SEQUENCE [LARGE SCALE GENOMIC DNA]</scope>
    <source>
        <strain evidence="7 8">DSM 14670</strain>
    </source>
</reference>
<dbReference type="Gene3D" id="3.30.465.10">
    <property type="match status" value="1"/>
</dbReference>
<dbReference type="Pfam" id="PF01565">
    <property type="entry name" value="FAD_binding_4"/>
    <property type="match status" value="1"/>
</dbReference>
<evidence type="ECO:0000256" key="3">
    <source>
        <dbReference type="ARBA" id="ARBA00022630"/>
    </source>
</evidence>
<dbReference type="InterPro" id="IPR016169">
    <property type="entry name" value="FAD-bd_PCMH_sub2"/>
</dbReference>
<dbReference type="PROSITE" id="PS51318">
    <property type="entry name" value="TAT"/>
    <property type="match status" value="1"/>
</dbReference>
<dbReference type="InterPro" id="IPR006311">
    <property type="entry name" value="TAT_signal"/>
</dbReference>
<name>A0ABT6P5C2_9BACT</name>
<keyword evidence="3" id="KW-0285">Flavoprotein</keyword>
<evidence type="ECO:0000313" key="8">
    <source>
        <dbReference type="Proteomes" id="UP001160301"/>
    </source>
</evidence>
<dbReference type="InterPro" id="IPR016166">
    <property type="entry name" value="FAD-bd_PCMH"/>
</dbReference>
<protein>
    <submittedName>
        <fullName evidence="7">FAD-binding oxidoreductase</fullName>
        <ecNumber evidence="7">1.-.-.-</ecNumber>
    </submittedName>
</protein>
<dbReference type="InterPro" id="IPR016167">
    <property type="entry name" value="FAD-bd_PCMH_sub1"/>
</dbReference>
<accession>A0ABT6P5C2</accession>
<dbReference type="PANTHER" id="PTHR42973:SF39">
    <property type="entry name" value="FAD-BINDING PCMH-TYPE DOMAIN-CONTAINING PROTEIN"/>
    <property type="match status" value="1"/>
</dbReference>
<evidence type="ECO:0000256" key="1">
    <source>
        <dbReference type="ARBA" id="ARBA00001974"/>
    </source>
</evidence>
<comment type="caution">
    <text evidence="7">The sequence shown here is derived from an EMBL/GenBank/DDBJ whole genome shotgun (WGS) entry which is preliminary data.</text>
</comment>
<dbReference type="PANTHER" id="PTHR42973">
    <property type="entry name" value="BINDING OXIDOREDUCTASE, PUTATIVE (AFU_ORTHOLOGUE AFUA_1G17690)-RELATED"/>
    <property type="match status" value="1"/>
</dbReference>
<keyword evidence="8" id="KW-1185">Reference proteome</keyword>
<dbReference type="PROSITE" id="PS00862">
    <property type="entry name" value="OX2_COVAL_FAD"/>
    <property type="match status" value="1"/>
</dbReference>
<evidence type="ECO:0000256" key="4">
    <source>
        <dbReference type="ARBA" id="ARBA00022827"/>
    </source>
</evidence>
<dbReference type="InterPro" id="IPR036318">
    <property type="entry name" value="FAD-bd_PCMH-like_sf"/>
</dbReference>
<evidence type="ECO:0000256" key="2">
    <source>
        <dbReference type="ARBA" id="ARBA00005466"/>
    </source>
</evidence>
<comment type="cofactor">
    <cofactor evidence="1">
        <name>FAD</name>
        <dbReference type="ChEBI" id="CHEBI:57692"/>
    </cofactor>
</comment>
<evidence type="ECO:0000256" key="5">
    <source>
        <dbReference type="ARBA" id="ARBA00023002"/>
    </source>
</evidence>
<dbReference type="SUPFAM" id="SSF56176">
    <property type="entry name" value="FAD-binding/transporter-associated domain-like"/>
    <property type="match status" value="1"/>
</dbReference>
<dbReference type="InterPro" id="IPR006094">
    <property type="entry name" value="Oxid_FAD_bind_N"/>
</dbReference>
<dbReference type="InterPro" id="IPR050416">
    <property type="entry name" value="FAD-linked_Oxidoreductase"/>
</dbReference>
<dbReference type="Gene3D" id="3.30.43.10">
    <property type="entry name" value="Uridine Diphospho-n-acetylenolpyruvylglucosamine Reductase, domain 2"/>
    <property type="match status" value="1"/>
</dbReference>
<gene>
    <name evidence="7" type="ORF">QHF89_40270</name>
</gene>
<dbReference type="EC" id="1.-.-.-" evidence="7"/>
<sequence>MPRIGLGGERVKYIQIRAATLPSFALWNPCCHVPRMTLRGMTSRRTFLTQTAAGALGVAFLDACADAPAPVSGSTPVLVPAPVPDDIGALAKSMEGTVVLPTDGAYDASRLLYNTRFDAVRPLAVAKCKSPSDVQKALGWARRNGVDIAARSGGHSYGGFSTTSGLVLDVRGMAQIEVDTTNNTVLVGAGALLIDIYDALFAHGLALTAGTCPTVGIAGHALGGGYGLISRKFGLTADNLLEVQLVTAAGDLLTCNAKQNADLFWACSGGGGGQFGVVTSLKLQVYTVSEASYFILTWGWPDAAKVVDAWQAWAPYAPDELTSLCGLFCRPGKEPWVRVIGMYLGPVAELEALLLPMLAPALGTPATKVVDSDSYENITLMWAGCESTAAACHLAPQGTLERETYRAKSDYVTEPLPAAAIDIMMAWIAARAGATATGGILLDAYGGALGRVAQDATAFVHRSPLFSCQYLAYELPSDTPEAQQENRDGLNDFYASLRPYMSGAAYQNYIDPDLADWQHAYYGANLPRLLQVKAKYDPQNVFRFAQSLPVV</sequence>
<organism evidence="7 8">
    <name type="scientific">Polyangium sorediatum</name>
    <dbReference type="NCBI Taxonomy" id="889274"/>
    <lineage>
        <taxon>Bacteria</taxon>
        <taxon>Pseudomonadati</taxon>
        <taxon>Myxococcota</taxon>
        <taxon>Polyangia</taxon>
        <taxon>Polyangiales</taxon>
        <taxon>Polyangiaceae</taxon>
        <taxon>Polyangium</taxon>
    </lineage>
</organism>
<dbReference type="Pfam" id="PF08031">
    <property type="entry name" value="BBE"/>
    <property type="match status" value="1"/>
</dbReference>
<dbReference type="Gene3D" id="3.40.462.20">
    <property type="match status" value="1"/>
</dbReference>
<dbReference type="GO" id="GO:0016491">
    <property type="term" value="F:oxidoreductase activity"/>
    <property type="evidence" value="ECO:0007669"/>
    <property type="project" value="UniProtKB-KW"/>
</dbReference>
<proteinExistence type="inferred from homology"/>
<dbReference type="InterPro" id="IPR012951">
    <property type="entry name" value="BBE"/>
</dbReference>
<evidence type="ECO:0000313" key="7">
    <source>
        <dbReference type="EMBL" id="MDI1435810.1"/>
    </source>
</evidence>
<dbReference type="PROSITE" id="PS51387">
    <property type="entry name" value="FAD_PCMH"/>
    <property type="match status" value="1"/>
</dbReference>